<dbReference type="EMBL" id="QKYN01000142">
    <property type="protein sequence ID" value="RAG81715.1"/>
    <property type="molecule type" value="Genomic_DNA"/>
</dbReference>
<reference evidence="1 2" key="1">
    <citation type="submission" date="2018-06" db="EMBL/GenBank/DDBJ databases">
        <title>Streptacidiphilus pinicola sp. nov., isolated from pine grove soil.</title>
        <authorList>
            <person name="Roh S.G."/>
            <person name="Park S."/>
            <person name="Kim M.-K."/>
            <person name="Yun B.-R."/>
            <person name="Park J."/>
            <person name="Kim M.J."/>
            <person name="Kim Y.S."/>
            <person name="Kim S.B."/>
        </authorList>
    </citation>
    <scope>NUCLEOTIDE SEQUENCE [LARGE SCALE GENOMIC DNA]</scope>
    <source>
        <strain evidence="1 2">MMS16-CNU450</strain>
    </source>
</reference>
<name>A0A2X0JXJ0_9ACTN</name>
<evidence type="ECO:0000313" key="1">
    <source>
        <dbReference type="EMBL" id="RAG81715.1"/>
    </source>
</evidence>
<dbReference type="OrthoDB" id="358773at2"/>
<dbReference type="AlphaFoldDB" id="A0A2X0JXJ0"/>
<accession>A0A2X0JXJ0</accession>
<gene>
    <name evidence="1" type="ORF">DN069_31355</name>
</gene>
<dbReference type="Pfam" id="PF13563">
    <property type="entry name" value="2_5_RNA_ligase2"/>
    <property type="match status" value="1"/>
</dbReference>
<comment type="caution">
    <text evidence="1">The sequence shown here is derived from an EMBL/GenBank/DDBJ whole genome shotgun (WGS) entry which is preliminary data.</text>
</comment>
<dbReference type="SUPFAM" id="SSF55144">
    <property type="entry name" value="LigT-like"/>
    <property type="match status" value="1"/>
</dbReference>
<keyword evidence="2" id="KW-1185">Reference proteome</keyword>
<dbReference type="GO" id="GO:0016874">
    <property type="term" value="F:ligase activity"/>
    <property type="evidence" value="ECO:0007669"/>
    <property type="project" value="UniProtKB-KW"/>
</dbReference>
<dbReference type="InterPro" id="IPR009097">
    <property type="entry name" value="Cyclic_Pdiesterase"/>
</dbReference>
<dbReference type="PANTHER" id="PTHR40037">
    <property type="entry name" value="PHOSPHOESTERASE YJCG-RELATED"/>
    <property type="match status" value="1"/>
</dbReference>
<keyword evidence="1" id="KW-0436">Ligase</keyword>
<proteinExistence type="predicted"/>
<dbReference type="Gene3D" id="3.90.1140.10">
    <property type="entry name" value="Cyclic phosphodiesterase"/>
    <property type="match status" value="1"/>
</dbReference>
<dbReference type="InterPro" id="IPR050580">
    <property type="entry name" value="2H_phosphoesterase_YjcG-like"/>
</dbReference>
<dbReference type="Proteomes" id="UP000248889">
    <property type="component" value="Unassembled WGS sequence"/>
</dbReference>
<organism evidence="1 2">
    <name type="scientific">Streptacidiphilus pinicola</name>
    <dbReference type="NCBI Taxonomy" id="2219663"/>
    <lineage>
        <taxon>Bacteria</taxon>
        <taxon>Bacillati</taxon>
        <taxon>Actinomycetota</taxon>
        <taxon>Actinomycetes</taxon>
        <taxon>Kitasatosporales</taxon>
        <taxon>Streptomycetaceae</taxon>
        <taxon>Streptacidiphilus</taxon>
    </lineage>
</organism>
<dbReference type="PANTHER" id="PTHR40037:SF1">
    <property type="entry name" value="PHOSPHOESTERASE SAOUHSC_00951-RELATED"/>
    <property type="match status" value="1"/>
</dbReference>
<evidence type="ECO:0000313" key="2">
    <source>
        <dbReference type="Proteomes" id="UP000248889"/>
    </source>
</evidence>
<protein>
    <submittedName>
        <fullName evidence="1">2'-5' RNA ligase family protein</fullName>
    </submittedName>
</protein>
<sequence>MGTDGVIGGSVLIGVSLAVPEPYGSRLQDARTGYGDTQAHGIPTHVTLLPPTEIPLAALDDVDGHLARAAASHRPFQVTLRGTGTFRPVSQVVFVQLEQGVRECVALEASVRSGPLARELAFPYHPHVTVAHDVPEPALDRAYAELRGFEARFTASGFSLYRFGADEVWRPVRGYDFTQVTTGRGCGREQPSGSGPG</sequence>
<dbReference type="RefSeq" id="WP_111506625.1">
    <property type="nucleotide sequence ID" value="NZ_QKYN01000142.1"/>
</dbReference>